<dbReference type="PANTHER" id="PTHR47870">
    <property type="entry name" value="CYTOCHROME C-TYPE BIOGENESIS PROTEIN CCMH"/>
    <property type="match status" value="1"/>
</dbReference>
<dbReference type="GO" id="GO:0030313">
    <property type="term" value="C:cell envelope"/>
    <property type="evidence" value="ECO:0007669"/>
    <property type="project" value="UniProtKB-SubCell"/>
</dbReference>
<dbReference type="eggNOG" id="COG4235">
    <property type="taxonomic scope" value="Bacteria"/>
</dbReference>
<protein>
    <submittedName>
        <fullName evidence="6">Cytochrome c-type biogenesis protein CcmI</fullName>
    </submittedName>
</protein>
<dbReference type="PROSITE" id="PS50005">
    <property type="entry name" value="TPR"/>
    <property type="match status" value="1"/>
</dbReference>
<feature type="region of interest" description="Disordered" evidence="4">
    <location>
        <begin position="276"/>
        <end position="295"/>
    </location>
</feature>
<evidence type="ECO:0000313" key="7">
    <source>
        <dbReference type="Proteomes" id="UP000001695"/>
    </source>
</evidence>
<gene>
    <name evidence="6" type="ordered locus">Bind_2230</name>
</gene>
<dbReference type="SMART" id="SM00028">
    <property type="entry name" value="TPR"/>
    <property type="match status" value="2"/>
</dbReference>
<organism evidence="6 7">
    <name type="scientific">Beijerinckia indica subsp. indica (strain ATCC 9039 / DSM 1715 / NCIMB 8712)</name>
    <dbReference type="NCBI Taxonomy" id="395963"/>
    <lineage>
        <taxon>Bacteria</taxon>
        <taxon>Pseudomonadati</taxon>
        <taxon>Pseudomonadota</taxon>
        <taxon>Alphaproteobacteria</taxon>
        <taxon>Hyphomicrobiales</taxon>
        <taxon>Beijerinckiaceae</taxon>
        <taxon>Beijerinckia</taxon>
    </lineage>
</organism>
<keyword evidence="2" id="KW-0201">Cytochrome c-type biogenesis</keyword>
<dbReference type="KEGG" id="bid:Bind_2230"/>
<dbReference type="STRING" id="395963.Bind_2230"/>
<keyword evidence="5" id="KW-0472">Membrane</keyword>
<dbReference type="InterPro" id="IPR017560">
    <property type="entry name" value="Cyt_c_biogenesis_CcmI"/>
</dbReference>
<keyword evidence="5" id="KW-1133">Transmembrane helix</keyword>
<name>B2IGT7_BEII9</name>
<evidence type="ECO:0000256" key="5">
    <source>
        <dbReference type="SAM" id="Phobius"/>
    </source>
</evidence>
<evidence type="ECO:0000256" key="1">
    <source>
        <dbReference type="ARBA" id="ARBA00004196"/>
    </source>
</evidence>
<reference evidence="6 7" key="2">
    <citation type="journal article" date="2010" name="J. Bacteriol.">
        <title>Complete genome sequence of Beijerinckia indica subsp. indica.</title>
        <authorList>
            <person name="Tamas I."/>
            <person name="Dedysh S.N."/>
            <person name="Liesack W."/>
            <person name="Stott M.B."/>
            <person name="Alam M."/>
            <person name="Murrell J.C."/>
            <person name="Dunfield P.F."/>
        </authorList>
    </citation>
    <scope>NUCLEOTIDE SEQUENCE [LARGE SCALE GENOMIC DNA]</scope>
    <source>
        <strain evidence="7">ATCC 9039 / DSM 1715 / NCIMB 8712</strain>
    </source>
</reference>
<dbReference type="InterPro" id="IPR011990">
    <property type="entry name" value="TPR-like_helical_dom_sf"/>
</dbReference>
<sequence length="384" mass="41306">MLWVVFAVLTGLAVMSVLWPLARKPLGRSWRDSEADFYQAQVKEIEQDVSRGLLSAQQAEAMKAETARRFIADAGKSPDKRVGADLSPPYSSPWPVRIAALLALIIIPAITLGLYTRIGTPDQPDDPLQARLDAQPQSMDIMAAIAKIEAHLRQAPDDARGYELLAPIYMRLGRFDDASKAYAEILRLEGETATRQAAYGEALVFAAKGEVTSQAQAAFAASSDQPRSRFYLGLAAEQAGDKAKARDIWNQLLADAPADAAFVPLLRQRLAELDGLQQSGEPPNSPSGSNASAANIPQGGAAIAAMPEAERNAAIHTMVDRLAARLAEKGEDLEGWLRLIRAYTVLKEEAKAHAALADARRALAGNQEAVSRIDALAHELGLEG</sequence>
<reference evidence="7" key="1">
    <citation type="submission" date="2008-03" db="EMBL/GenBank/DDBJ databases">
        <title>Complete sequence of chromosome of Beijerinckia indica subsp. indica ATCC 9039.</title>
        <authorList>
            <consortium name="US DOE Joint Genome Institute"/>
            <person name="Copeland A."/>
            <person name="Lucas S."/>
            <person name="Lapidus A."/>
            <person name="Glavina del Rio T."/>
            <person name="Dalin E."/>
            <person name="Tice H."/>
            <person name="Bruce D."/>
            <person name="Goodwin L."/>
            <person name="Pitluck S."/>
            <person name="LaButti K."/>
            <person name="Schmutz J."/>
            <person name="Larimer F."/>
            <person name="Land M."/>
            <person name="Hauser L."/>
            <person name="Kyrpides N."/>
            <person name="Mikhailova N."/>
            <person name="Dunfield P.F."/>
            <person name="Dedysh S.N."/>
            <person name="Liesack W."/>
            <person name="Saw J.H."/>
            <person name="Alam M."/>
            <person name="Chen Y."/>
            <person name="Murrell J.C."/>
            <person name="Richardson P."/>
        </authorList>
    </citation>
    <scope>NUCLEOTIDE SEQUENCE [LARGE SCALE GENOMIC DNA]</scope>
    <source>
        <strain evidence="7">ATCC 9039 / DSM 1715 / NCIMB 8712</strain>
    </source>
</reference>
<comment type="subcellular location">
    <subcellularLocation>
        <location evidence="1">Cell envelope</location>
    </subcellularLocation>
</comment>
<feature type="compositionally biased region" description="Low complexity" evidence="4">
    <location>
        <begin position="279"/>
        <end position="295"/>
    </location>
</feature>
<proteinExistence type="predicted"/>
<evidence type="ECO:0000313" key="6">
    <source>
        <dbReference type="EMBL" id="ACB95848.1"/>
    </source>
</evidence>
<dbReference type="InterPro" id="IPR051263">
    <property type="entry name" value="C-type_cytochrome_biogenesis"/>
</dbReference>
<keyword evidence="5" id="KW-0812">Transmembrane</keyword>
<feature type="transmembrane region" description="Helical" evidence="5">
    <location>
        <begin position="94"/>
        <end position="115"/>
    </location>
</feature>
<evidence type="ECO:0000256" key="2">
    <source>
        <dbReference type="ARBA" id="ARBA00022748"/>
    </source>
</evidence>
<dbReference type="RefSeq" id="WP_012385203.1">
    <property type="nucleotide sequence ID" value="NC_010581.1"/>
</dbReference>
<dbReference type="InterPro" id="IPR019734">
    <property type="entry name" value="TPR_rpt"/>
</dbReference>
<evidence type="ECO:0000256" key="4">
    <source>
        <dbReference type="SAM" id="MobiDB-lite"/>
    </source>
</evidence>
<dbReference type="OrthoDB" id="9815847at2"/>
<dbReference type="NCBIfam" id="TIGR03142">
    <property type="entry name" value="cytochro_ccmI"/>
    <property type="match status" value="1"/>
</dbReference>
<accession>B2IGT7</accession>
<evidence type="ECO:0000256" key="3">
    <source>
        <dbReference type="PROSITE-ProRule" id="PRU00339"/>
    </source>
</evidence>
<feature type="repeat" description="TPR" evidence="3">
    <location>
        <begin position="159"/>
        <end position="192"/>
    </location>
</feature>
<dbReference type="EMBL" id="CP001016">
    <property type="protein sequence ID" value="ACB95848.1"/>
    <property type="molecule type" value="Genomic_DNA"/>
</dbReference>
<dbReference type="Gene3D" id="1.25.40.10">
    <property type="entry name" value="Tetratricopeptide repeat domain"/>
    <property type="match status" value="1"/>
</dbReference>
<keyword evidence="3" id="KW-0802">TPR repeat</keyword>
<dbReference type="SUPFAM" id="SSF48452">
    <property type="entry name" value="TPR-like"/>
    <property type="match status" value="1"/>
</dbReference>
<dbReference type="PANTHER" id="PTHR47870:SF1">
    <property type="entry name" value="CYTOCHROME C-TYPE BIOGENESIS PROTEIN CCMH"/>
    <property type="match status" value="1"/>
</dbReference>
<dbReference type="GO" id="GO:0017004">
    <property type="term" value="P:cytochrome complex assembly"/>
    <property type="evidence" value="ECO:0007669"/>
    <property type="project" value="UniProtKB-KW"/>
</dbReference>
<dbReference type="HOGENOM" id="CLU_036074_4_1_5"/>
<dbReference type="AlphaFoldDB" id="B2IGT7"/>
<dbReference type="Proteomes" id="UP000001695">
    <property type="component" value="Chromosome"/>
</dbReference>
<keyword evidence="7" id="KW-1185">Reference proteome</keyword>